<evidence type="ECO:0000313" key="3">
    <source>
        <dbReference type="Proteomes" id="UP000270471"/>
    </source>
</evidence>
<evidence type="ECO:0000256" key="1">
    <source>
        <dbReference type="SAM" id="Phobius"/>
    </source>
</evidence>
<dbReference type="AlphaFoldDB" id="A0A3M0HY02"/>
<reference evidence="2 3" key="1">
    <citation type="submission" date="2017-11" db="EMBL/GenBank/DDBJ databases">
        <title>Draft genome of actinobacteria isolated from guarana (Paullinia cupana (Mart.) Ducke.</title>
        <authorList>
            <person name="Siqueira K.A."/>
            <person name="Liotti R.G."/>
            <person name="Mendes T.A.O."/>
            <person name="Soares M.A."/>
        </authorList>
    </citation>
    <scope>NUCLEOTIDE SEQUENCE [LARGE SCALE GENOMIC DNA]</scope>
    <source>
        <strain evidence="2 3">193</strain>
    </source>
</reference>
<protein>
    <submittedName>
        <fullName evidence="2">Uncharacterized protein</fullName>
    </submittedName>
</protein>
<dbReference type="OrthoDB" id="6387906at2"/>
<gene>
    <name evidence="2" type="ORF">CTZ28_34200</name>
</gene>
<dbReference type="RefSeq" id="WP_121893658.1">
    <property type="nucleotide sequence ID" value="NZ_PENI01000030.1"/>
</dbReference>
<feature type="transmembrane region" description="Helical" evidence="1">
    <location>
        <begin position="67"/>
        <end position="87"/>
    </location>
</feature>
<feature type="transmembrane region" description="Helical" evidence="1">
    <location>
        <begin position="93"/>
        <end position="111"/>
    </location>
</feature>
<keyword evidence="3" id="KW-1185">Reference proteome</keyword>
<comment type="caution">
    <text evidence="2">The sequence shown here is derived from an EMBL/GenBank/DDBJ whole genome shotgun (WGS) entry which is preliminary data.</text>
</comment>
<proteinExistence type="predicted"/>
<organism evidence="2 3">
    <name type="scientific">Streptomyces shenzhenensis</name>
    <dbReference type="NCBI Taxonomy" id="943815"/>
    <lineage>
        <taxon>Bacteria</taxon>
        <taxon>Bacillati</taxon>
        <taxon>Actinomycetota</taxon>
        <taxon>Actinomycetes</taxon>
        <taxon>Kitasatosporales</taxon>
        <taxon>Streptomycetaceae</taxon>
        <taxon>Streptomyces</taxon>
    </lineage>
</organism>
<sequence length="128" mass="13843">MIDKNPSQNDYARGALRFLTELIAWVGAPWALWPHSPALAIGAVVLLIGLPMVFSTPGDRPGGDTPIAVPGIVTILLVLMQLAAATAAAWALWPWWAAAATTVLCLIVTVTEQPRWRWLLRAPGRDRA</sequence>
<name>A0A3M0HY02_9ACTN</name>
<feature type="transmembrane region" description="Helical" evidence="1">
    <location>
        <begin position="38"/>
        <end position="55"/>
    </location>
</feature>
<dbReference type="Proteomes" id="UP000270471">
    <property type="component" value="Unassembled WGS sequence"/>
</dbReference>
<keyword evidence="1" id="KW-1133">Transmembrane helix</keyword>
<evidence type="ECO:0000313" key="2">
    <source>
        <dbReference type="EMBL" id="RMB81464.1"/>
    </source>
</evidence>
<dbReference type="EMBL" id="PENI01000030">
    <property type="protein sequence ID" value="RMB81464.1"/>
    <property type="molecule type" value="Genomic_DNA"/>
</dbReference>
<accession>A0A3M0HY02</accession>
<keyword evidence="1" id="KW-0812">Transmembrane</keyword>
<keyword evidence="1" id="KW-0472">Membrane</keyword>